<dbReference type="AlphaFoldDB" id="A0A381SGA3"/>
<sequence>MGRILIPLSVILFCSSCSVPRTLIVDHPKIVSLYFEKTIKSLERKKRLSIEQKRLLLKTKVEYGFGVLL</sequence>
<accession>A0A381SGA3</accession>
<name>A0A381SGA3_9ZZZZ</name>
<feature type="non-terminal residue" evidence="1">
    <location>
        <position position="69"/>
    </location>
</feature>
<organism evidence="1">
    <name type="scientific">marine metagenome</name>
    <dbReference type="NCBI Taxonomy" id="408172"/>
    <lineage>
        <taxon>unclassified sequences</taxon>
        <taxon>metagenomes</taxon>
        <taxon>ecological metagenomes</taxon>
    </lineage>
</organism>
<evidence type="ECO:0000313" key="1">
    <source>
        <dbReference type="EMBL" id="SVA02494.1"/>
    </source>
</evidence>
<gene>
    <name evidence="1" type="ORF">METZ01_LOCUS55348</name>
</gene>
<dbReference type="EMBL" id="UINC01003010">
    <property type="protein sequence ID" value="SVA02494.1"/>
    <property type="molecule type" value="Genomic_DNA"/>
</dbReference>
<protein>
    <submittedName>
        <fullName evidence="1">Uncharacterized protein</fullName>
    </submittedName>
</protein>
<reference evidence="1" key="1">
    <citation type="submission" date="2018-05" db="EMBL/GenBank/DDBJ databases">
        <authorList>
            <person name="Lanie J.A."/>
            <person name="Ng W.-L."/>
            <person name="Kazmierczak K.M."/>
            <person name="Andrzejewski T.M."/>
            <person name="Davidsen T.M."/>
            <person name="Wayne K.J."/>
            <person name="Tettelin H."/>
            <person name="Glass J.I."/>
            <person name="Rusch D."/>
            <person name="Podicherti R."/>
            <person name="Tsui H.-C.T."/>
            <person name="Winkler M.E."/>
        </authorList>
    </citation>
    <scope>NUCLEOTIDE SEQUENCE</scope>
</reference>
<proteinExistence type="predicted"/>